<evidence type="ECO:0000313" key="2">
    <source>
        <dbReference type="Proteomes" id="UP000248168"/>
    </source>
</evidence>
<dbReference type="EMBL" id="OUNR01000022">
    <property type="protein sequence ID" value="SPP66831.1"/>
    <property type="molecule type" value="Genomic_DNA"/>
</dbReference>
<dbReference type="AlphaFoldDB" id="A0A330LBV9"/>
<protein>
    <submittedName>
        <fullName evidence="1">Uncharacterized protein</fullName>
    </submittedName>
</protein>
<accession>A0A330LBV9</accession>
<gene>
    <name evidence="1" type="ORF">NITLEN_90086</name>
</gene>
<evidence type="ECO:0000313" key="1">
    <source>
        <dbReference type="EMBL" id="SPP66831.1"/>
    </source>
</evidence>
<dbReference type="Proteomes" id="UP000248168">
    <property type="component" value="Unassembled WGS sequence"/>
</dbReference>
<proteinExistence type="predicted"/>
<keyword evidence="2" id="KW-1185">Reference proteome</keyword>
<organism evidence="1 2">
    <name type="scientific">Nitrospira lenta</name>
    <dbReference type="NCBI Taxonomy" id="1436998"/>
    <lineage>
        <taxon>Bacteria</taxon>
        <taxon>Pseudomonadati</taxon>
        <taxon>Nitrospirota</taxon>
        <taxon>Nitrospiria</taxon>
        <taxon>Nitrospirales</taxon>
        <taxon>Nitrospiraceae</taxon>
        <taxon>Nitrospira</taxon>
    </lineage>
</organism>
<dbReference type="InParanoid" id="A0A330LBV9"/>
<reference evidence="2" key="1">
    <citation type="submission" date="2018-04" db="EMBL/GenBank/DDBJ databases">
        <authorList>
            <person name="Lucker S."/>
            <person name="Sakoula D."/>
        </authorList>
    </citation>
    <scope>NUCLEOTIDE SEQUENCE [LARGE SCALE GENOMIC DNA]</scope>
</reference>
<sequence>MWWGKIVPAVYTGDDTRTAVMGCFQPPMPFGARWRVRAWIAHK</sequence>
<name>A0A330LBV9_9BACT</name>